<evidence type="ECO:0008006" key="4">
    <source>
        <dbReference type="Google" id="ProtNLM"/>
    </source>
</evidence>
<evidence type="ECO:0000256" key="1">
    <source>
        <dbReference type="SAM" id="SignalP"/>
    </source>
</evidence>
<dbReference type="AlphaFoldDB" id="A0A2R8AJM3"/>
<keyword evidence="1" id="KW-0732">Signal</keyword>
<dbReference type="OrthoDB" id="7362982at2"/>
<evidence type="ECO:0000313" key="3">
    <source>
        <dbReference type="Proteomes" id="UP000244911"/>
    </source>
</evidence>
<feature type="signal peptide" evidence="1">
    <location>
        <begin position="1"/>
        <end position="22"/>
    </location>
</feature>
<evidence type="ECO:0000313" key="2">
    <source>
        <dbReference type="EMBL" id="SPF76215.1"/>
    </source>
</evidence>
<gene>
    <name evidence="2" type="ORF">ALP8811_01216</name>
</gene>
<protein>
    <recommendedName>
        <fullName evidence="4">Regulatory protein SoxS</fullName>
    </recommendedName>
</protein>
<dbReference type="Gene3D" id="3.40.30.10">
    <property type="entry name" value="Glutaredoxin"/>
    <property type="match status" value="1"/>
</dbReference>
<dbReference type="Proteomes" id="UP000244911">
    <property type="component" value="Unassembled WGS sequence"/>
</dbReference>
<dbReference type="InterPro" id="IPR036249">
    <property type="entry name" value="Thioredoxin-like_sf"/>
</dbReference>
<proteinExistence type="predicted"/>
<reference evidence="3" key="1">
    <citation type="submission" date="2018-03" db="EMBL/GenBank/DDBJ databases">
        <authorList>
            <person name="Rodrigo-Torres L."/>
            <person name="Arahal R. D."/>
            <person name="Lucena T."/>
        </authorList>
    </citation>
    <scope>NUCLEOTIDE SEQUENCE [LARGE SCALE GENOMIC DNA]</scope>
    <source>
        <strain evidence="3">CECT 8811</strain>
    </source>
</reference>
<dbReference type="EMBL" id="OMOI01000001">
    <property type="protein sequence ID" value="SPF76215.1"/>
    <property type="molecule type" value="Genomic_DNA"/>
</dbReference>
<accession>A0A2R8AJM3</accession>
<organism evidence="2 3">
    <name type="scientific">Aliiroseovarius pelagivivens</name>
    <dbReference type="NCBI Taxonomy" id="1639690"/>
    <lineage>
        <taxon>Bacteria</taxon>
        <taxon>Pseudomonadati</taxon>
        <taxon>Pseudomonadota</taxon>
        <taxon>Alphaproteobacteria</taxon>
        <taxon>Rhodobacterales</taxon>
        <taxon>Paracoccaceae</taxon>
        <taxon>Aliiroseovarius</taxon>
    </lineage>
</organism>
<name>A0A2R8AJM3_9RHOB</name>
<feature type="chain" id="PRO_5015358497" description="Regulatory protein SoxS" evidence="1">
    <location>
        <begin position="23"/>
        <end position="134"/>
    </location>
</feature>
<keyword evidence="3" id="KW-1185">Reference proteome</keyword>
<dbReference type="SUPFAM" id="SSF52833">
    <property type="entry name" value="Thioredoxin-like"/>
    <property type="match status" value="1"/>
</dbReference>
<sequence>MRKFTLSLLSTALIGFGFAAQAAELVMVEEPGCAWCAKWESELGDIYPKTSEGKYAPLRKVELRDLKRSDGPDTLGVVPARPVVFTPTFLLVEDGKEIARLQGYPGEDFFWGILEQMLVENTDYVTPTVDQEGS</sequence>